<dbReference type="PANTHER" id="PTHR39209">
    <property type="match status" value="1"/>
</dbReference>
<proteinExistence type="predicted"/>
<feature type="domain" description="B3/B4 tRNA-binding" evidence="1">
    <location>
        <begin position="66"/>
        <end position="219"/>
    </location>
</feature>
<dbReference type="SMART" id="SM00873">
    <property type="entry name" value="B3_4"/>
    <property type="match status" value="1"/>
</dbReference>
<dbReference type="GO" id="GO:0004826">
    <property type="term" value="F:phenylalanine-tRNA ligase activity"/>
    <property type="evidence" value="ECO:0007669"/>
    <property type="project" value="InterPro"/>
</dbReference>
<dbReference type="RefSeq" id="WP_180849753.1">
    <property type="nucleotide sequence ID" value="NZ_CP047418.1"/>
</dbReference>
<dbReference type="InterPro" id="IPR020825">
    <property type="entry name" value="Phe-tRNA_synthase-like_B3/B4"/>
</dbReference>
<dbReference type="Gene3D" id="3.50.40.10">
    <property type="entry name" value="Phenylalanyl-trna Synthetase, Chain B, domain 3"/>
    <property type="match status" value="1"/>
</dbReference>
<reference evidence="2 3" key="1">
    <citation type="submission" date="2020-01" db="EMBL/GenBank/DDBJ databases">
        <title>Complete and circular genome sequences of six lactobacillus isolates from horses.</title>
        <authorList>
            <person name="Hassan H.M."/>
        </authorList>
    </citation>
    <scope>NUCLEOTIDE SEQUENCE [LARGE SCALE GENOMIC DNA]</scope>
    <source>
        <strain evidence="2 3">1A</strain>
    </source>
</reference>
<dbReference type="AlphaFoldDB" id="A0A7H9ENH5"/>
<gene>
    <name evidence="2" type="ORF">GTO87_08835</name>
</gene>
<dbReference type="EMBL" id="CP047418">
    <property type="protein sequence ID" value="QLL78862.1"/>
    <property type="molecule type" value="Genomic_DNA"/>
</dbReference>
<dbReference type="Pfam" id="PF03483">
    <property type="entry name" value="B3_4"/>
    <property type="match status" value="1"/>
</dbReference>
<name>A0A7H9ENH5_9LACO</name>
<dbReference type="InterPro" id="IPR005146">
    <property type="entry name" value="B3/B4_tRNA-bd"/>
</dbReference>
<protein>
    <recommendedName>
        <fullName evidence="1">B3/B4 tRNA-binding domain-containing protein</fullName>
    </recommendedName>
</protein>
<evidence type="ECO:0000313" key="3">
    <source>
        <dbReference type="Proteomes" id="UP000510886"/>
    </source>
</evidence>
<dbReference type="PANTHER" id="PTHR39209:SF2">
    <property type="entry name" value="CYTOPLASMIC PROTEIN"/>
    <property type="match status" value="1"/>
</dbReference>
<dbReference type="Proteomes" id="UP000510886">
    <property type="component" value="Chromosome"/>
</dbReference>
<accession>A0A7H9ENH5</accession>
<organism evidence="2 3">
    <name type="scientific">Ligilactobacillus saerimneri</name>
    <dbReference type="NCBI Taxonomy" id="228229"/>
    <lineage>
        <taxon>Bacteria</taxon>
        <taxon>Bacillati</taxon>
        <taxon>Bacillota</taxon>
        <taxon>Bacilli</taxon>
        <taxon>Lactobacillales</taxon>
        <taxon>Lactobacillaceae</taxon>
        <taxon>Ligilactobacillus</taxon>
    </lineage>
</organism>
<sequence>MKNFVVEPSFWELFPKGQINVAVFTNVDNHDSALAPEVREGLLTTASQAAQKFLTAEQFAQNQVVQEWRQAYQQFKKKKGARSSIEALLKRVDQGRTFDPISPLVDIYNSISLTYGVPCGMEDCAKVDGTMKLGLAQGGESFWPLGAEKDDPARTGELIYSDDTGAICRSLNWREGARTMLTDESTTVIAFMESVNEVQAQRADQAMTELVQKMEHVMGATVLQTATITPEQQAPVTLD</sequence>
<dbReference type="SUPFAM" id="SSF56037">
    <property type="entry name" value="PheT/TilS domain"/>
    <property type="match status" value="1"/>
</dbReference>
<dbReference type="GO" id="GO:0003723">
    <property type="term" value="F:RNA binding"/>
    <property type="evidence" value="ECO:0007669"/>
    <property type="project" value="InterPro"/>
</dbReference>
<evidence type="ECO:0000313" key="2">
    <source>
        <dbReference type="EMBL" id="QLL78862.1"/>
    </source>
</evidence>
<dbReference type="KEGG" id="lsw:GTO87_08835"/>
<evidence type="ECO:0000259" key="1">
    <source>
        <dbReference type="SMART" id="SM00873"/>
    </source>
</evidence>